<dbReference type="RefSeq" id="WP_123932065.1">
    <property type="nucleotide sequence ID" value="NZ_RKRE01000004.1"/>
</dbReference>
<accession>A0A3N5ABK3</accession>
<sequence length="90" mass="10405">MGEVINLYVKRLEKEWLQLWGTGENTKKAPKEPASEEDITGVARLIAYCQEIAPEVVMQDKNIPDEGKRREILEEMLEILNQLAKEYSSR</sequence>
<keyword evidence="2" id="KW-1185">Reference proteome</keyword>
<name>A0A3N5ABK3_9THEO</name>
<proteinExistence type="predicted"/>
<evidence type="ECO:0000313" key="2">
    <source>
        <dbReference type="Proteomes" id="UP000282654"/>
    </source>
</evidence>
<organism evidence="1 2">
    <name type="scientific">Thermodesulfitimonas autotrophica</name>
    <dbReference type="NCBI Taxonomy" id="1894989"/>
    <lineage>
        <taxon>Bacteria</taxon>
        <taxon>Bacillati</taxon>
        <taxon>Bacillota</taxon>
        <taxon>Clostridia</taxon>
        <taxon>Thermoanaerobacterales</taxon>
        <taxon>Thermoanaerobacteraceae</taxon>
        <taxon>Thermodesulfitimonas</taxon>
    </lineage>
</organism>
<dbReference type="EMBL" id="RKRE01000004">
    <property type="protein sequence ID" value="RPF41997.1"/>
    <property type="molecule type" value="Genomic_DNA"/>
</dbReference>
<comment type="caution">
    <text evidence="1">The sequence shown here is derived from an EMBL/GenBank/DDBJ whole genome shotgun (WGS) entry which is preliminary data.</text>
</comment>
<protein>
    <submittedName>
        <fullName evidence="1">Uncharacterized protein</fullName>
    </submittedName>
</protein>
<evidence type="ECO:0000313" key="1">
    <source>
        <dbReference type="EMBL" id="RPF41997.1"/>
    </source>
</evidence>
<reference evidence="1 2" key="1">
    <citation type="submission" date="2018-11" db="EMBL/GenBank/DDBJ databases">
        <title>Genomic Encyclopedia of Type Strains, Phase IV (KMG-IV): sequencing the most valuable type-strain genomes for metagenomic binning, comparative biology and taxonomic classification.</title>
        <authorList>
            <person name="Goeker M."/>
        </authorList>
    </citation>
    <scope>NUCLEOTIDE SEQUENCE [LARGE SCALE GENOMIC DNA]</scope>
    <source>
        <strain evidence="1 2">DSM 102936</strain>
    </source>
</reference>
<dbReference type="Proteomes" id="UP000282654">
    <property type="component" value="Unassembled WGS sequence"/>
</dbReference>
<gene>
    <name evidence="1" type="ORF">EDD75_2218</name>
</gene>
<dbReference type="AlphaFoldDB" id="A0A3N5ABK3"/>